<feature type="transmembrane region" description="Helical" evidence="7">
    <location>
        <begin position="289"/>
        <end position="308"/>
    </location>
</feature>
<dbReference type="InterPro" id="IPR004680">
    <property type="entry name" value="Cit_transptr-like_dom"/>
</dbReference>
<evidence type="ECO:0000256" key="3">
    <source>
        <dbReference type="ARBA" id="ARBA00022692"/>
    </source>
</evidence>
<evidence type="ECO:0000256" key="4">
    <source>
        <dbReference type="ARBA" id="ARBA00022737"/>
    </source>
</evidence>
<evidence type="ECO:0000313" key="9">
    <source>
        <dbReference type="EMBL" id="HIR93492.1"/>
    </source>
</evidence>
<keyword evidence="5 7" id="KW-1133">Transmembrane helix</keyword>
<feature type="transmembrane region" description="Helical" evidence="7">
    <location>
        <begin position="235"/>
        <end position="253"/>
    </location>
</feature>
<organism evidence="9 10">
    <name type="scientific">Candidatus Egerieimonas intestinavium</name>
    <dbReference type="NCBI Taxonomy" id="2840777"/>
    <lineage>
        <taxon>Bacteria</taxon>
        <taxon>Bacillati</taxon>
        <taxon>Bacillota</taxon>
        <taxon>Clostridia</taxon>
        <taxon>Lachnospirales</taxon>
        <taxon>Lachnospiraceae</taxon>
        <taxon>Lachnospiraceae incertae sedis</taxon>
        <taxon>Candidatus Egerieimonas</taxon>
    </lineage>
</organism>
<comment type="caution">
    <text evidence="9">The sequence shown here is derived from an EMBL/GenBank/DDBJ whole genome shotgun (WGS) entry which is preliminary data.</text>
</comment>
<dbReference type="EMBL" id="DVHU01000079">
    <property type="protein sequence ID" value="HIR93492.1"/>
    <property type="molecule type" value="Genomic_DNA"/>
</dbReference>
<feature type="transmembrane region" description="Helical" evidence="7">
    <location>
        <begin position="50"/>
        <end position="69"/>
    </location>
</feature>
<evidence type="ECO:0000313" key="10">
    <source>
        <dbReference type="Proteomes" id="UP000886841"/>
    </source>
</evidence>
<keyword evidence="3 7" id="KW-0812">Transmembrane</keyword>
<evidence type="ECO:0000256" key="2">
    <source>
        <dbReference type="ARBA" id="ARBA00022448"/>
    </source>
</evidence>
<evidence type="ECO:0000256" key="1">
    <source>
        <dbReference type="ARBA" id="ARBA00004141"/>
    </source>
</evidence>
<dbReference type="Proteomes" id="UP000886841">
    <property type="component" value="Unassembled WGS sequence"/>
</dbReference>
<proteinExistence type="predicted"/>
<evidence type="ECO:0000256" key="5">
    <source>
        <dbReference type="ARBA" id="ARBA00022989"/>
    </source>
</evidence>
<dbReference type="GO" id="GO:0005886">
    <property type="term" value="C:plasma membrane"/>
    <property type="evidence" value="ECO:0007669"/>
    <property type="project" value="TreeGrafter"/>
</dbReference>
<reference evidence="9" key="2">
    <citation type="journal article" date="2021" name="PeerJ">
        <title>Extensive microbial diversity within the chicken gut microbiome revealed by metagenomics and culture.</title>
        <authorList>
            <person name="Gilroy R."/>
            <person name="Ravi A."/>
            <person name="Getino M."/>
            <person name="Pursley I."/>
            <person name="Horton D.L."/>
            <person name="Alikhan N.F."/>
            <person name="Baker D."/>
            <person name="Gharbi K."/>
            <person name="Hall N."/>
            <person name="Watson M."/>
            <person name="Adriaenssens E.M."/>
            <person name="Foster-Nyarko E."/>
            <person name="Jarju S."/>
            <person name="Secka A."/>
            <person name="Antonio M."/>
            <person name="Oren A."/>
            <person name="Chaudhuri R.R."/>
            <person name="La Ragione R."/>
            <person name="Hildebrand F."/>
            <person name="Pallen M.J."/>
        </authorList>
    </citation>
    <scope>NUCLEOTIDE SEQUENCE</scope>
    <source>
        <strain evidence="9">ChiSxjej1B13-7041</strain>
    </source>
</reference>
<evidence type="ECO:0000259" key="8">
    <source>
        <dbReference type="Pfam" id="PF03600"/>
    </source>
</evidence>
<feature type="transmembrane region" description="Helical" evidence="7">
    <location>
        <begin position="410"/>
        <end position="430"/>
    </location>
</feature>
<evidence type="ECO:0000256" key="6">
    <source>
        <dbReference type="ARBA" id="ARBA00023136"/>
    </source>
</evidence>
<reference evidence="9" key="1">
    <citation type="submission" date="2020-10" db="EMBL/GenBank/DDBJ databases">
        <authorList>
            <person name="Gilroy R."/>
        </authorList>
    </citation>
    <scope>NUCLEOTIDE SEQUENCE</scope>
    <source>
        <strain evidence="9">ChiSxjej1B13-7041</strain>
    </source>
</reference>
<accession>A0A9D1JGQ8</accession>
<dbReference type="PANTHER" id="PTHR43652">
    <property type="entry name" value="BASIC AMINO ACID ANTIPORTER YFCC-RELATED"/>
    <property type="match status" value="1"/>
</dbReference>
<feature type="transmembrane region" description="Helical" evidence="7">
    <location>
        <begin position="187"/>
        <end position="204"/>
    </location>
</feature>
<feature type="transmembrane region" description="Helical" evidence="7">
    <location>
        <begin position="328"/>
        <end position="359"/>
    </location>
</feature>
<sequence>MTSQMTICIIIFVLTLIGFGIGGKYMQLSVIALIGMMAMVFTGCLSPETALAGFGNSSAILMAGMFVVAEGLNRTQMIRHISQGICKVSKGSFRKVLAGYAILIALLTQFIPSAIVCFSIVMPLALDACRELKVNPSKMVFPLGLTAVTSTLTLPLSAAISEIARIEGFFEAYDYTDYTINVMDITWAKWPVLVVVLILAIFVMPRFMPDKAPAENSDFQGKRLSDERLSPVREVIGYGTFVLVLVGMIFSSTLGIPTWQIAAAGGLLIVASGVLDFKSAVNAMNLNIVFLYVGSLGIANALSATGAADTIGDALANIVQTLNNNYLIGLLLFIVPFILTQFMLNLGVYSIFAPLYIMLCKSMGANPIGPVILCIISTQVAFFTPLATPVVPVMMGVGNYTMKDLLKMGILPFIVVTVVCVGWIMTVFPIV</sequence>
<dbReference type="Pfam" id="PF03600">
    <property type="entry name" value="CitMHS"/>
    <property type="match status" value="1"/>
</dbReference>
<dbReference type="GO" id="GO:0055085">
    <property type="term" value="P:transmembrane transport"/>
    <property type="evidence" value="ECO:0007669"/>
    <property type="project" value="InterPro"/>
</dbReference>
<feature type="transmembrane region" description="Helical" evidence="7">
    <location>
        <begin position="371"/>
        <end position="390"/>
    </location>
</feature>
<name>A0A9D1JGQ8_9FIRM</name>
<feature type="transmembrane region" description="Helical" evidence="7">
    <location>
        <begin position="97"/>
        <end position="126"/>
    </location>
</feature>
<evidence type="ECO:0000256" key="7">
    <source>
        <dbReference type="SAM" id="Phobius"/>
    </source>
</evidence>
<keyword evidence="4" id="KW-0677">Repeat</keyword>
<keyword evidence="2" id="KW-0813">Transport</keyword>
<keyword evidence="6 7" id="KW-0472">Membrane</keyword>
<gene>
    <name evidence="9" type="ORF">IAB98_08765</name>
</gene>
<dbReference type="InterPro" id="IPR051679">
    <property type="entry name" value="DASS-Related_Transporters"/>
</dbReference>
<dbReference type="PANTHER" id="PTHR43652:SF1">
    <property type="entry name" value="RESPONSE REGULATOR"/>
    <property type="match status" value="1"/>
</dbReference>
<comment type="subcellular location">
    <subcellularLocation>
        <location evidence="1">Membrane</location>
        <topology evidence="1">Multi-pass membrane protein</topology>
    </subcellularLocation>
</comment>
<feature type="domain" description="Citrate transporter-like" evidence="8">
    <location>
        <begin position="21"/>
        <end position="329"/>
    </location>
</feature>
<dbReference type="AlphaFoldDB" id="A0A9D1JGQ8"/>
<feature type="transmembrane region" description="Helical" evidence="7">
    <location>
        <begin position="7"/>
        <end position="38"/>
    </location>
</feature>
<protein>
    <submittedName>
        <fullName evidence="9">Anion permease</fullName>
    </submittedName>
</protein>